<dbReference type="SMART" id="SM00327">
    <property type="entry name" value="VWA"/>
    <property type="match status" value="1"/>
</dbReference>
<reference evidence="21 22" key="1">
    <citation type="submission" date="2024-02" db="EMBL/GenBank/DDBJ databases">
        <authorList>
            <person name="Daric V."/>
            <person name="Darras S."/>
        </authorList>
    </citation>
    <scope>NUCLEOTIDE SEQUENCE [LARGE SCALE GENOMIC DNA]</scope>
</reference>
<dbReference type="CDD" id="cd06263">
    <property type="entry name" value="MAM"/>
    <property type="match status" value="1"/>
</dbReference>
<dbReference type="PROSITE" id="PS51470">
    <property type="entry name" value="FG_GAP"/>
    <property type="match status" value="3"/>
</dbReference>
<dbReference type="InterPro" id="IPR000998">
    <property type="entry name" value="MAM_dom"/>
</dbReference>
<dbReference type="InterPro" id="IPR013320">
    <property type="entry name" value="ConA-like_dom_sf"/>
</dbReference>
<keyword evidence="4" id="KW-0479">Metal-binding</keyword>
<comment type="similarity">
    <text evidence="2 16">Belongs to the integrin alpha chain family.</text>
</comment>
<dbReference type="SUPFAM" id="SSF49899">
    <property type="entry name" value="Concanavalin A-like lectins/glucanases"/>
    <property type="match status" value="1"/>
</dbReference>
<dbReference type="SMART" id="SM00137">
    <property type="entry name" value="MAM"/>
    <property type="match status" value="1"/>
</dbReference>
<sequence length="1755" mass="194343">MTSQWQCLLFLWQAYRIATCFNMQEITKGLVTVSETRNNYFGFSVSLHENHQGKWLLVGAPKDQDKPKNSKSKSSDDALAAYDGSMYKCLLQGKKLKKTSCSKISIEIKPPKELIYSCDFEFCDLNLLLPGPFDLSWNKINTKTPSSGTGPSQDHTYENTTSRNGYYMYIEASDQNPTSRLVTGKSAMMETIMFSSTVGHCLRFWYHMYGDSIVGLNAYTFTNATGMKLIWNKDGNQGNQWKEGYVTVINEYPYKIIFEGIIDDWSADIALDDIFLYNGQCAEDLHTKGQSIGATMVQNPASGEMLTCAPTWKYNCSGEIHSSGVCYLFNKDLEPTSMSVLTPCRNQECSTSQLDLVFVIDASVSVGKDNFVKVKTWLRNIISTIPIGPNYVQVGVIVYASGPIVQFHLNAHYKTEDLRKAIMDMPYYSEGTTTGQAIDLAANHMLQEEYGMRPNVQHVIIVMTDGKSQDNVSGPSSKAKEKGITMFAIGVGNNVNEMELADISSSSEYIFKTDDYDALNTIKQRLEASIAALESQGKILTNEQGQAGMSAAFYNNALIIGAPGLDDWSGGFVSYHTQFNSSEPNIRVTTSFRDLLKEYTPTSDLSNERVEMNLTTASPTSGIAATVSSFPEVSTYSEISADSNRTTIEAITGHLLTAASSTATPLTSSAEYTSVSNTTTFFDHVATTKHNITRYDATFEPNRTDSATATTINSEYTQSTQLEQHNITSISPQQTTDHMNTFGPGLFNHTGVENKSVVATVFSTTQPNITARNTSQSAVDVDVVDDVDENQVENRKVGTYDTEDKGSGENPNVTDTINMPTNALPTTMLKTSTALINSSITIESSQHVRKRSVDVFEIDLPERKISQPFALAGEEDVTDLYSNAYLGYSVTSGMFFVHGQREIAFGAPRVLSFGSVFIIHTNYSDLNVKPNIMKEFRSKQMGSYFGYSVAATDTNGDGLDDLVVGAPTWMGSNEDEGRVFVYVTDLNLKTNVLQWKEIVLSGLKEKRARFGFSIATPGDLNMDGYNDLVVGAPSTADGDGAVFIYNGQPNGITTEPTQVIRSSKRKKKPIYFGFSLNAQLDIDDNGYNDLAIGAPGNNRVVVLLTKPVIHVAVTFSATPSLFNLTGHNFDAINETYSCGKNDTAICSTLSVCFMVSGVSIPSSVNFSYSLQPDVNQTLTKPRGRIDKIHGEVEVPTNSSQCETFRLYMKLPIKNQLSPIVTGLNFKLSDKMPTSWKSAVLDVFDNKPHYTSISFVKPCNNATCYSDLSMQCDVCRSVAINGSDNVALTLGSTRIIDFQIELKNSLEPAYDVEIDLEFHSSLYFIQIAHLSTNTKRCMQRVIESDAIKEKEDLPKPSEVTEPAESGRLKLKLAHKYPLMWQEESCKFKVQFGIPDNYKGGYLDFSFKSRSNSHEVNPVNNNCTARVLTKFKADLAIRGKSKDDQVKFSSSVSNHTREDIGPKIIHNYQIFNKGPTRIPNTSIAIQWPTSTPSGHGILYLTEIVCDPLQSCLCSNLSLLVDPDKLYENYNNTTSNLTQVGLSGEADEVDFAQRGTKSFRVDKNTLEKYTDASFECEQEKGTVCETLHCTLRSIEESQTINLQIHFRLWKRTFLKGKAWQVTISSNARSSTENSPYIVPPDGEDVEIVKATVATQALNADFSIIEDKKSGPKTPFWVYVVAIAVGLLLLVVVMLLLKRYGFFKSKYKLQLEEELQWQTTYRDNAVTEQSKLYEGSRDNPTGDQRLTTFQTGAGQSSSS</sequence>
<keyword evidence="11 16" id="KW-0472">Membrane</keyword>
<keyword evidence="3 16" id="KW-0812">Transmembrane</keyword>
<evidence type="ECO:0000256" key="4">
    <source>
        <dbReference type="ARBA" id="ARBA00022723"/>
    </source>
</evidence>
<dbReference type="Pfam" id="PF08441">
    <property type="entry name" value="Integrin_A_Ig_1"/>
    <property type="match status" value="1"/>
</dbReference>
<evidence type="ECO:0000256" key="2">
    <source>
        <dbReference type="ARBA" id="ARBA00008054"/>
    </source>
</evidence>
<keyword evidence="7" id="KW-0106">Calcium</keyword>
<evidence type="ECO:0000256" key="15">
    <source>
        <dbReference type="PROSITE-ProRule" id="PRU00803"/>
    </source>
</evidence>
<dbReference type="Gene3D" id="3.40.50.410">
    <property type="entry name" value="von Willebrand factor, type A domain"/>
    <property type="match status" value="1"/>
</dbReference>
<feature type="transmembrane region" description="Helical" evidence="16">
    <location>
        <begin position="1672"/>
        <end position="1693"/>
    </location>
</feature>
<accession>A0ABP0F556</accession>
<dbReference type="InterPro" id="IPR002035">
    <property type="entry name" value="VWF_A"/>
</dbReference>
<evidence type="ECO:0000313" key="22">
    <source>
        <dbReference type="Proteomes" id="UP001642483"/>
    </source>
</evidence>
<dbReference type="InterPro" id="IPR013517">
    <property type="entry name" value="FG-GAP"/>
</dbReference>
<evidence type="ECO:0000256" key="18">
    <source>
        <dbReference type="SAM" id="MobiDB-lite"/>
    </source>
</evidence>
<dbReference type="InterPro" id="IPR036465">
    <property type="entry name" value="vWFA_dom_sf"/>
</dbReference>
<dbReference type="InterPro" id="IPR028994">
    <property type="entry name" value="Integrin_alpha_N"/>
</dbReference>
<organism evidence="21 22">
    <name type="scientific">Clavelina lepadiformis</name>
    <name type="common">Light-bulb sea squirt</name>
    <name type="synonym">Ascidia lepadiformis</name>
    <dbReference type="NCBI Taxonomy" id="159417"/>
    <lineage>
        <taxon>Eukaryota</taxon>
        <taxon>Metazoa</taxon>
        <taxon>Chordata</taxon>
        <taxon>Tunicata</taxon>
        <taxon>Ascidiacea</taxon>
        <taxon>Aplousobranchia</taxon>
        <taxon>Clavelinidae</taxon>
        <taxon>Clavelina</taxon>
    </lineage>
</organism>
<keyword evidence="17" id="KW-0175">Coiled coil</keyword>
<feature type="coiled-coil region" evidence="17">
    <location>
        <begin position="516"/>
        <end position="543"/>
    </location>
</feature>
<dbReference type="PANTHER" id="PTHR23220">
    <property type="entry name" value="INTEGRIN ALPHA"/>
    <property type="match status" value="1"/>
</dbReference>
<dbReference type="PRINTS" id="PR01185">
    <property type="entry name" value="INTEGRINA"/>
</dbReference>
<keyword evidence="6" id="KW-0677">Repeat</keyword>
<dbReference type="Proteomes" id="UP001642483">
    <property type="component" value="Unassembled WGS sequence"/>
</dbReference>
<evidence type="ECO:0000256" key="1">
    <source>
        <dbReference type="ARBA" id="ARBA00004479"/>
    </source>
</evidence>
<name>A0ABP0F556_CLALP</name>
<dbReference type="Gene3D" id="2.130.10.130">
    <property type="entry name" value="Integrin alpha, N-terminal"/>
    <property type="match status" value="2"/>
</dbReference>
<evidence type="ECO:0000259" key="20">
    <source>
        <dbReference type="PROSITE" id="PS50234"/>
    </source>
</evidence>
<dbReference type="SUPFAM" id="SSF69318">
    <property type="entry name" value="Integrin alpha N-terminal domain"/>
    <property type="match status" value="1"/>
</dbReference>
<dbReference type="PANTHER" id="PTHR23220:SF133">
    <property type="entry name" value="INTEGRIN ALPHA-PS2"/>
    <property type="match status" value="1"/>
</dbReference>
<dbReference type="InterPro" id="IPR013649">
    <property type="entry name" value="Integrin_alpha_Ig-like_1"/>
</dbReference>
<evidence type="ECO:0000256" key="5">
    <source>
        <dbReference type="ARBA" id="ARBA00022729"/>
    </source>
</evidence>
<evidence type="ECO:0000256" key="13">
    <source>
        <dbReference type="ARBA" id="ARBA00023170"/>
    </source>
</evidence>
<evidence type="ECO:0000256" key="7">
    <source>
        <dbReference type="ARBA" id="ARBA00022837"/>
    </source>
</evidence>
<dbReference type="Pfam" id="PF01839">
    <property type="entry name" value="FG-GAP"/>
    <property type="match status" value="2"/>
</dbReference>
<feature type="repeat" description="FG-GAP" evidence="15">
    <location>
        <begin position="996"/>
        <end position="1054"/>
    </location>
</feature>
<dbReference type="SMART" id="SM00191">
    <property type="entry name" value="Int_alpha"/>
    <property type="match status" value="5"/>
</dbReference>
<dbReference type="Gene3D" id="1.20.5.930">
    <property type="entry name" value="Bicelle-embedded integrin alpha(iib) transmembrane segment"/>
    <property type="match status" value="1"/>
</dbReference>
<dbReference type="SUPFAM" id="SSF69179">
    <property type="entry name" value="Integrin domains"/>
    <property type="match status" value="2"/>
</dbReference>
<evidence type="ECO:0000256" key="17">
    <source>
        <dbReference type="SAM" id="Coils"/>
    </source>
</evidence>
<evidence type="ECO:0000256" key="3">
    <source>
        <dbReference type="ARBA" id="ARBA00022692"/>
    </source>
</evidence>
<keyword evidence="10 16" id="KW-0401">Integrin</keyword>
<dbReference type="SUPFAM" id="SSF53300">
    <property type="entry name" value="vWA-like"/>
    <property type="match status" value="1"/>
</dbReference>
<evidence type="ECO:0000256" key="9">
    <source>
        <dbReference type="ARBA" id="ARBA00022989"/>
    </source>
</evidence>
<protein>
    <submittedName>
        <fullName evidence="21">Uncharacterized protein</fullName>
    </submittedName>
</protein>
<gene>
    <name evidence="21" type="ORF">CVLEPA_LOCUS4493</name>
</gene>
<feature type="domain" description="MAM" evidence="19">
    <location>
        <begin position="116"/>
        <end position="283"/>
    </location>
</feature>
<evidence type="ECO:0000256" key="6">
    <source>
        <dbReference type="ARBA" id="ARBA00022737"/>
    </source>
</evidence>
<dbReference type="Gene3D" id="2.60.120.200">
    <property type="match status" value="1"/>
</dbReference>
<dbReference type="Pfam" id="PF20806">
    <property type="entry name" value="Integrin_A_Ig_3"/>
    <property type="match status" value="1"/>
</dbReference>
<comment type="subcellular location">
    <subcellularLocation>
        <location evidence="1 16">Membrane</location>
        <topology evidence="1 16">Single-pass type I membrane protein</topology>
    </subcellularLocation>
</comment>
<keyword evidence="12" id="KW-1015">Disulfide bond</keyword>
<evidence type="ECO:0000256" key="11">
    <source>
        <dbReference type="ARBA" id="ARBA00023136"/>
    </source>
</evidence>
<keyword evidence="22" id="KW-1185">Reference proteome</keyword>
<evidence type="ECO:0000259" key="19">
    <source>
        <dbReference type="PROSITE" id="PS50060"/>
    </source>
</evidence>
<dbReference type="PROSITE" id="PS50234">
    <property type="entry name" value="VWFA"/>
    <property type="match status" value="1"/>
</dbReference>
<dbReference type="Pfam" id="PF00092">
    <property type="entry name" value="VWA"/>
    <property type="match status" value="1"/>
</dbReference>
<dbReference type="Pfam" id="PF00629">
    <property type="entry name" value="MAM"/>
    <property type="match status" value="1"/>
</dbReference>
<proteinExistence type="inferred from homology"/>
<dbReference type="PRINTS" id="PR00453">
    <property type="entry name" value="VWFADOMAIN"/>
</dbReference>
<evidence type="ECO:0000256" key="12">
    <source>
        <dbReference type="ARBA" id="ARBA00023157"/>
    </source>
</evidence>
<evidence type="ECO:0000256" key="8">
    <source>
        <dbReference type="ARBA" id="ARBA00022889"/>
    </source>
</evidence>
<keyword evidence="5 16" id="KW-0732">Signal</keyword>
<feature type="repeat" description="FG-GAP" evidence="15">
    <location>
        <begin position="931"/>
        <end position="991"/>
    </location>
</feature>
<evidence type="ECO:0000256" key="16">
    <source>
        <dbReference type="RuleBase" id="RU003762"/>
    </source>
</evidence>
<feature type="signal peptide" evidence="16">
    <location>
        <begin position="1"/>
        <end position="20"/>
    </location>
</feature>
<feature type="domain" description="VWFA" evidence="20">
    <location>
        <begin position="355"/>
        <end position="526"/>
    </location>
</feature>
<evidence type="ECO:0000256" key="14">
    <source>
        <dbReference type="ARBA" id="ARBA00023180"/>
    </source>
</evidence>
<dbReference type="InterPro" id="IPR013519">
    <property type="entry name" value="Int_alpha_beta-p"/>
</dbReference>
<dbReference type="Gene3D" id="2.60.40.1510">
    <property type="entry name" value="ntegrin, alpha v. Chain A, domain 3"/>
    <property type="match status" value="1"/>
</dbReference>
<feature type="chain" id="PRO_5044949521" evidence="16">
    <location>
        <begin position="21"/>
        <end position="1755"/>
    </location>
</feature>
<comment type="caution">
    <text evidence="21">The sequence shown here is derived from an EMBL/GenBank/DDBJ whole genome shotgun (WGS) entry which is preliminary data.</text>
</comment>
<dbReference type="EMBL" id="CAWYQH010000013">
    <property type="protein sequence ID" value="CAK8674834.1"/>
    <property type="molecule type" value="Genomic_DNA"/>
</dbReference>
<feature type="region of interest" description="Disordered" evidence="18">
    <location>
        <begin position="1727"/>
        <end position="1755"/>
    </location>
</feature>
<keyword evidence="13 16" id="KW-0675">Receptor</keyword>
<feature type="compositionally biased region" description="Polar residues" evidence="18">
    <location>
        <begin position="1734"/>
        <end position="1755"/>
    </location>
</feature>
<evidence type="ECO:0000256" key="10">
    <source>
        <dbReference type="ARBA" id="ARBA00023037"/>
    </source>
</evidence>
<dbReference type="InterPro" id="IPR032695">
    <property type="entry name" value="Integrin_dom_sf"/>
</dbReference>
<keyword evidence="9 16" id="KW-1133">Transmembrane helix</keyword>
<dbReference type="Gene3D" id="2.60.40.1530">
    <property type="entry name" value="ntegrin, alpha v. Chain A, domain 4"/>
    <property type="match status" value="1"/>
</dbReference>
<feature type="repeat" description="FG-GAP" evidence="15">
    <location>
        <begin position="1058"/>
        <end position="1120"/>
    </location>
</feature>
<dbReference type="PROSITE" id="PS50060">
    <property type="entry name" value="MAM_2"/>
    <property type="match status" value="1"/>
</dbReference>
<evidence type="ECO:0000313" key="21">
    <source>
        <dbReference type="EMBL" id="CAK8674834.1"/>
    </source>
</evidence>
<keyword evidence="8 16" id="KW-0130">Cell adhesion</keyword>
<dbReference type="Gene3D" id="2.60.40.1460">
    <property type="entry name" value="Integrin domains. Chain A, domain 2"/>
    <property type="match status" value="1"/>
</dbReference>
<keyword evidence="14" id="KW-0325">Glycoprotein</keyword>
<dbReference type="InterPro" id="IPR000413">
    <property type="entry name" value="Integrin_alpha"/>
</dbReference>
<dbReference type="InterPro" id="IPR048286">
    <property type="entry name" value="Integrin_alpha_Ig-like_3"/>
</dbReference>